<protein>
    <submittedName>
        <fullName evidence="1">Uncharacterized protein</fullName>
    </submittedName>
</protein>
<sequence>MTARIMLGRPLPGTVRETFRVMHVFPEPANYPGRIVAFCGAEFWTGDLEWCDGSARTPCMRCLAATPLPRALP</sequence>
<gene>
    <name evidence="1" type="ORF">H4281_32985</name>
</gene>
<proteinExistence type="predicted"/>
<organism evidence="1 2">
    <name type="scientific">Amycolatopsis dendrobii</name>
    <dbReference type="NCBI Taxonomy" id="2760662"/>
    <lineage>
        <taxon>Bacteria</taxon>
        <taxon>Bacillati</taxon>
        <taxon>Actinomycetota</taxon>
        <taxon>Actinomycetes</taxon>
        <taxon>Pseudonocardiales</taxon>
        <taxon>Pseudonocardiaceae</taxon>
        <taxon>Amycolatopsis</taxon>
    </lineage>
</organism>
<comment type="caution">
    <text evidence="1">The sequence shown here is derived from an EMBL/GenBank/DDBJ whole genome shotgun (WGS) entry which is preliminary data.</text>
</comment>
<dbReference type="Proteomes" id="UP000526734">
    <property type="component" value="Unassembled WGS sequence"/>
</dbReference>
<evidence type="ECO:0000313" key="1">
    <source>
        <dbReference type="EMBL" id="MBB1157987.1"/>
    </source>
</evidence>
<dbReference type="AlphaFoldDB" id="A0A7W3W445"/>
<name>A0A7W3W445_9PSEU</name>
<evidence type="ECO:0000313" key="2">
    <source>
        <dbReference type="Proteomes" id="UP000526734"/>
    </source>
</evidence>
<keyword evidence="2" id="KW-1185">Reference proteome</keyword>
<accession>A0A7W3W445</accession>
<dbReference type="EMBL" id="JACGZW010000012">
    <property type="protein sequence ID" value="MBB1157987.1"/>
    <property type="molecule type" value="Genomic_DNA"/>
</dbReference>
<reference evidence="1 2" key="1">
    <citation type="submission" date="2020-08" db="EMBL/GenBank/DDBJ databases">
        <title>Amycolatopsis sp. nov. DR6-1 isolated from Dendrobium heterocarpum.</title>
        <authorList>
            <person name="Tedsree N."/>
            <person name="Kuncharoen N."/>
            <person name="Likhitwitayawuid K."/>
            <person name="Tanasupawat S."/>
        </authorList>
    </citation>
    <scope>NUCLEOTIDE SEQUENCE [LARGE SCALE GENOMIC DNA]</scope>
    <source>
        <strain evidence="1 2">DR6-1</strain>
    </source>
</reference>